<dbReference type="GO" id="GO:0005886">
    <property type="term" value="C:plasma membrane"/>
    <property type="evidence" value="ECO:0007669"/>
    <property type="project" value="TreeGrafter"/>
</dbReference>
<reference evidence="7 8" key="1">
    <citation type="journal article" date="2016" name="Nat. Commun.">
        <title>Thousands of microbial genomes shed light on interconnected biogeochemical processes in an aquifer system.</title>
        <authorList>
            <person name="Anantharaman K."/>
            <person name="Brown C.T."/>
            <person name="Hug L.A."/>
            <person name="Sharon I."/>
            <person name="Castelle C.J."/>
            <person name="Probst A.J."/>
            <person name="Thomas B.C."/>
            <person name="Singh A."/>
            <person name="Wilkins M.J."/>
            <person name="Karaoz U."/>
            <person name="Brodie E.L."/>
            <person name="Williams K.H."/>
            <person name="Hubbard S.S."/>
            <person name="Banfield J.F."/>
        </authorList>
    </citation>
    <scope>NUCLEOTIDE SEQUENCE [LARGE SCALE GENOMIC DNA]</scope>
</reference>
<dbReference type="GO" id="GO:0051301">
    <property type="term" value="P:cell division"/>
    <property type="evidence" value="ECO:0007669"/>
    <property type="project" value="InterPro"/>
</dbReference>
<dbReference type="Proteomes" id="UP000177419">
    <property type="component" value="Unassembled WGS sequence"/>
</dbReference>
<feature type="transmembrane region" description="Helical" evidence="6">
    <location>
        <begin position="24"/>
        <end position="43"/>
    </location>
</feature>
<organism evidence="7 8">
    <name type="scientific">Candidatus Yanofskybacteria bacterium RIFCSPHIGHO2_01_FULL_44_22</name>
    <dbReference type="NCBI Taxonomy" id="1802669"/>
    <lineage>
        <taxon>Bacteria</taxon>
        <taxon>Candidatus Yanofskyibacteriota</taxon>
    </lineage>
</organism>
<sequence>MELKKNSRSFIRVLGSYFHGIDSVLFAAVAAVSLFGIVNMYGIAGWSGGFLIKQIIFVLAGLAVMTAFSFFNYRYFKNYSWPVLLFYIFCLILLILTFYSQSVRGVRAWLTFGGATFEPAELAKLTLIILTAKYFSGRQIYINEFKHIAISGIYFLLPAGIMISQPDLGSAVIFGLIWLGMLVSAGINKRHLFLLLIIGLVVVVLAWFVALRPYQKDRIVSFLNPYEDPLDKGYNLIQSQVAIGSGHLFGKGLGNGSQVALGFLPEARNDFIFAATAEQFGFFGVAALLGVMGLIIFRILRIGREVSFNFGKLFAIGMAIFIFSHAFIGAAVNIGLLPVTGIPFPLISYGGSSMLSLMIGLGILQSTKRHR</sequence>
<feature type="transmembrane region" description="Helical" evidence="6">
    <location>
        <begin position="79"/>
        <end position="99"/>
    </location>
</feature>
<protein>
    <recommendedName>
        <fullName evidence="9">Rod shape-determining protein RodA</fullName>
    </recommendedName>
</protein>
<keyword evidence="3" id="KW-0133">Cell shape</keyword>
<dbReference type="GO" id="GO:0032153">
    <property type="term" value="C:cell division site"/>
    <property type="evidence" value="ECO:0007669"/>
    <property type="project" value="TreeGrafter"/>
</dbReference>
<dbReference type="STRING" id="1802669.A2746_01920"/>
<feature type="transmembrane region" description="Helical" evidence="6">
    <location>
        <begin position="280"/>
        <end position="301"/>
    </location>
</feature>
<feature type="transmembrane region" description="Helical" evidence="6">
    <location>
        <begin position="55"/>
        <end position="73"/>
    </location>
</feature>
<feature type="transmembrane region" description="Helical" evidence="6">
    <location>
        <begin position="145"/>
        <end position="163"/>
    </location>
</feature>
<evidence type="ECO:0000256" key="1">
    <source>
        <dbReference type="ARBA" id="ARBA00004141"/>
    </source>
</evidence>
<evidence type="ECO:0000313" key="7">
    <source>
        <dbReference type="EMBL" id="OGN03946.1"/>
    </source>
</evidence>
<evidence type="ECO:0000256" key="6">
    <source>
        <dbReference type="SAM" id="Phobius"/>
    </source>
</evidence>
<keyword evidence="2 6" id="KW-0812">Transmembrane</keyword>
<comment type="subcellular location">
    <subcellularLocation>
        <location evidence="1">Membrane</location>
        <topology evidence="1">Multi-pass membrane protein</topology>
    </subcellularLocation>
</comment>
<dbReference type="EMBL" id="MGJJ01000031">
    <property type="protein sequence ID" value="OGN03946.1"/>
    <property type="molecule type" value="Genomic_DNA"/>
</dbReference>
<evidence type="ECO:0008006" key="9">
    <source>
        <dbReference type="Google" id="ProtNLM"/>
    </source>
</evidence>
<dbReference type="PANTHER" id="PTHR30474:SF1">
    <property type="entry name" value="PEPTIDOGLYCAN GLYCOSYLTRANSFERASE MRDB"/>
    <property type="match status" value="1"/>
</dbReference>
<comment type="caution">
    <text evidence="7">The sequence shown here is derived from an EMBL/GenBank/DDBJ whole genome shotgun (WGS) entry which is preliminary data.</text>
</comment>
<name>A0A1F8EV80_9BACT</name>
<gene>
    <name evidence="7" type="ORF">A2746_01920</name>
</gene>
<proteinExistence type="predicted"/>
<feature type="transmembrane region" description="Helical" evidence="6">
    <location>
        <begin position="313"/>
        <end position="336"/>
    </location>
</feature>
<accession>A0A1F8EV80</accession>
<dbReference type="GO" id="GO:0015648">
    <property type="term" value="F:lipid-linked peptidoglycan transporter activity"/>
    <property type="evidence" value="ECO:0007669"/>
    <property type="project" value="TreeGrafter"/>
</dbReference>
<dbReference type="GO" id="GO:0008360">
    <property type="term" value="P:regulation of cell shape"/>
    <property type="evidence" value="ECO:0007669"/>
    <property type="project" value="UniProtKB-KW"/>
</dbReference>
<evidence type="ECO:0000256" key="3">
    <source>
        <dbReference type="ARBA" id="ARBA00022960"/>
    </source>
</evidence>
<keyword evidence="4 6" id="KW-1133">Transmembrane helix</keyword>
<feature type="transmembrane region" description="Helical" evidence="6">
    <location>
        <begin position="192"/>
        <end position="210"/>
    </location>
</feature>
<dbReference type="InterPro" id="IPR001182">
    <property type="entry name" value="FtsW/RodA"/>
</dbReference>
<evidence type="ECO:0000256" key="5">
    <source>
        <dbReference type="ARBA" id="ARBA00023136"/>
    </source>
</evidence>
<evidence type="ECO:0000313" key="8">
    <source>
        <dbReference type="Proteomes" id="UP000177419"/>
    </source>
</evidence>
<feature type="transmembrane region" description="Helical" evidence="6">
    <location>
        <begin position="342"/>
        <end position="364"/>
    </location>
</feature>
<evidence type="ECO:0000256" key="4">
    <source>
        <dbReference type="ARBA" id="ARBA00022989"/>
    </source>
</evidence>
<evidence type="ECO:0000256" key="2">
    <source>
        <dbReference type="ARBA" id="ARBA00022692"/>
    </source>
</evidence>
<dbReference type="AlphaFoldDB" id="A0A1F8EV80"/>
<feature type="transmembrane region" description="Helical" evidence="6">
    <location>
        <begin position="169"/>
        <end position="187"/>
    </location>
</feature>
<keyword evidence="5 6" id="KW-0472">Membrane</keyword>
<dbReference type="Pfam" id="PF01098">
    <property type="entry name" value="FTSW_RODA_SPOVE"/>
    <property type="match status" value="1"/>
</dbReference>
<dbReference type="PANTHER" id="PTHR30474">
    <property type="entry name" value="CELL CYCLE PROTEIN"/>
    <property type="match status" value="1"/>
</dbReference>